<evidence type="ECO:0000256" key="8">
    <source>
        <dbReference type="HAMAP-Rule" id="MF_00120"/>
    </source>
</evidence>
<organism evidence="10 11">
    <name type="scientific">Hominimerdicola aceti</name>
    <dbReference type="NCBI Taxonomy" id="2981726"/>
    <lineage>
        <taxon>Bacteria</taxon>
        <taxon>Bacillati</taxon>
        <taxon>Bacillota</taxon>
        <taxon>Clostridia</taxon>
        <taxon>Eubacteriales</taxon>
        <taxon>Oscillospiraceae</taxon>
        <taxon>Hominimerdicola</taxon>
    </lineage>
</organism>
<dbReference type="InterPro" id="IPR023631">
    <property type="entry name" value="Amidase_dom"/>
</dbReference>
<sequence length="483" mass="52415">MELFERNACDLSEMIKNKEISSAELTKSVFDRIKAVEGKVDAYLTLDEENAMKKATEIDEKLAKGEELSPLAGIPVGIKDNISTKGLRTTCASKMLGNYVPPFNATVMNKLDDIVVTGKLNMDEFAMGSSTENSHFKPTKNPFDTERIPGGSSGGSAAAVAAREAIVTLGSDTGGSIRQPASYCGVVGLKPTYGSVSRYGLVAFASSLDQIGPLGKCVKDVAMVQSAIVGHDKYDATSSYREYPDFAADLKADVKGLRIGIPKEYFGEGIDPFVKQSVMNAVKELEKQGAIVKEISLPSTDYALSSYYIISSAEASSNLARFDGVRYGFRAEEYDGLVDMYERTRSEGFGDEVKRRIMLGTFVLSSGFYDAYYKKAKLVQKRIMQEFASQFADVDVIATPTVPSTAFKIGENTDDPLKMYANDVCTVTVNIAGLPAISIPCAYDDKGLPVGMQLIGGKFTEQRLLNTAYAYEQLVGGFKMPEL</sequence>
<keyword evidence="4 8" id="KW-0067">ATP-binding</keyword>
<evidence type="ECO:0000259" key="9">
    <source>
        <dbReference type="Pfam" id="PF01425"/>
    </source>
</evidence>
<evidence type="ECO:0000256" key="4">
    <source>
        <dbReference type="ARBA" id="ARBA00022840"/>
    </source>
</evidence>
<gene>
    <name evidence="8 10" type="primary">gatA</name>
    <name evidence="10" type="ORF">OCV57_10315</name>
</gene>
<dbReference type="EC" id="6.3.5.7" evidence="8"/>
<reference evidence="10 11" key="1">
    <citation type="journal article" date="2021" name="ISME Commun">
        <title>Automated analysis of genomic sequences facilitates high-throughput and comprehensive description of bacteria.</title>
        <authorList>
            <person name="Hitch T.C.A."/>
        </authorList>
    </citation>
    <scope>NUCLEOTIDE SEQUENCE [LARGE SCALE GENOMIC DNA]</scope>
    <source>
        <strain evidence="10 11">Sanger_31</strain>
    </source>
</reference>
<dbReference type="PROSITE" id="PS00571">
    <property type="entry name" value="AMIDASES"/>
    <property type="match status" value="1"/>
</dbReference>
<dbReference type="GO" id="GO:0050567">
    <property type="term" value="F:glutaminyl-tRNA synthase (glutamine-hydrolyzing) activity"/>
    <property type="evidence" value="ECO:0007669"/>
    <property type="project" value="UniProtKB-UniRule"/>
</dbReference>
<comment type="catalytic activity">
    <reaction evidence="7 8">
        <text>L-glutamyl-tRNA(Gln) + L-glutamine + ATP + H2O = L-glutaminyl-tRNA(Gln) + L-glutamate + ADP + phosphate + H(+)</text>
        <dbReference type="Rhea" id="RHEA:17521"/>
        <dbReference type="Rhea" id="RHEA-COMP:9681"/>
        <dbReference type="Rhea" id="RHEA-COMP:9684"/>
        <dbReference type="ChEBI" id="CHEBI:15377"/>
        <dbReference type="ChEBI" id="CHEBI:15378"/>
        <dbReference type="ChEBI" id="CHEBI:29985"/>
        <dbReference type="ChEBI" id="CHEBI:30616"/>
        <dbReference type="ChEBI" id="CHEBI:43474"/>
        <dbReference type="ChEBI" id="CHEBI:58359"/>
        <dbReference type="ChEBI" id="CHEBI:78520"/>
        <dbReference type="ChEBI" id="CHEBI:78521"/>
        <dbReference type="ChEBI" id="CHEBI:456216"/>
        <dbReference type="EC" id="6.3.5.7"/>
    </reaction>
</comment>
<comment type="function">
    <text evidence="6 8">Allows the formation of correctly charged Gln-tRNA(Gln) through the transamidation of misacylated Glu-tRNA(Gln) in organisms which lack glutaminyl-tRNA synthetase. The reaction takes place in the presence of glutamine and ATP through an activated gamma-phospho-Glu-tRNA(Gln).</text>
</comment>
<dbReference type="InterPro" id="IPR020556">
    <property type="entry name" value="Amidase_CS"/>
</dbReference>
<dbReference type="PANTHER" id="PTHR11895:SF151">
    <property type="entry name" value="GLUTAMYL-TRNA(GLN) AMIDOTRANSFERASE SUBUNIT A"/>
    <property type="match status" value="1"/>
</dbReference>
<evidence type="ECO:0000256" key="7">
    <source>
        <dbReference type="ARBA" id="ARBA00047407"/>
    </source>
</evidence>
<dbReference type="PANTHER" id="PTHR11895">
    <property type="entry name" value="TRANSAMIDASE"/>
    <property type="match status" value="1"/>
</dbReference>
<dbReference type="GO" id="GO:0006412">
    <property type="term" value="P:translation"/>
    <property type="evidence" value="ECO:0007669"/>
    <property type="project" value="UniProtKB-UniRule"/>
</dbReference>
<feature type="active site" description="Charge relay system" evidence="8">
    <location>
        <position position="79"/>
    </location>
</feature>
<dbReference type="Pfam" id="PF01425">
    <property type="entry name" value="Amidase"/>
    <property type="match status" value="1"/>
</dbReference>
<dbReference type="InterPro" id="IPR000120">
    <property type="entry name" value="Amidase"/>
</dbReference>
<dbReference type="EMBL" id="JAOQJZ010000010">
    <property type="protein sequence ID" value="MCU6706312.1"/>
    <property type="molecule type" value="Genomic_DNA"/>
</dbReference>
<dbReference type="AlphaFoldDB" id="A0AAE3IJB2"/>
<proteinExistence type="inferred from homology"/>
<comment type="subunit">
    <text evidence="8">Heterotrimer of A, B and C subunits.</text>
</comment>
<dbReference type="InterPro" id="IPR036928">
    <property type="entry name" value="AS_sf"/>
</dbReference>
<dbReference type="InterPro" id="IPR004412">
    <property type="entry name" value="GatA"/>
</dbReference>
<feature type="active site" description="Acyl-ester intermediate" evidence="8">
    <location>
        <position position="176"/>
    </location>
</feature>
<dbReference type="SUPFAM" id="SSF75304">
    <property type="entry name" value="Amidase signature (AS) enzymes"/>
    <property type="match status" value="1"/>
</dbReference>
<feature type="domain" description="Amidase" evidence="9">
    <location>
        <begin position="24"/>
        <end position="465"/>
    </location>
</feature>
<evidence type="ECO:0000256" key="1">
    <source>
        <dbReference type="ARBA" id="ARBA00008069"/>
    </source>
</evidence>
<evidence type="ECO:0000313" key="10">
    <source>
        <dbReference type="EMBL" id="MCU6706312.1"/>
    </source>
</evidence>
<dbReference type="Gene3D" id="3.90.1300.10">
    <property type="entry name" value="Amidase signature (AS) domain"/>
    <property type="match status" value="1"/>
</dbReference>
<accession>A0AAE3IJB2</accession>
<keyword evidence="2 8" id="KW-0436">Ligase</keyword>
<protein>
    <recommendedName>
        <fullName evidence="8">Glutamyl-tRNA(Gln) amidotransferase subunit A</fullName>
        <shortName evidence="8">Glu-ADT subunit A</shortName>
        <ecNumber evidence="8">6.3.5.7</ecNumber>
    </recommendedName>
</protein>
<dbReference type="GO" id="GO:0030956">
    <property type="term" value="C:glutamyl-tRNA(Gln) amidotransferase complex"/>
    <property type="evidence" value="ECO:0007669"/>
    <property type="project" value="InterPro"/>
</dbReference>
<comment type="similarity">
    <text evidence="1 8">Belongs to the amidase family. GatA subfamily.</text>
</comment>
<dbReference type="HAMAP" id="MF_00120">
    <property type="entry name" value="GatA"/>
    <property type="match status" value="1"/>
</dbReference>
<keyword evidence="11" id="KW-1185">Reference proteome</keyword>
<feature type="active site" description="Charge relay system" evidence="8">
    <location>
        <position position="152"/>
    </location>
</feature>
<dbReference type="Proteomes" id="UP001208131">
    <property type="component" value="Unassembled WGS sequence"/>
</dbReference>
<evidence type="ECO:0000256" key="2">
    <source>
        <dbReference type="ARBA" id="ARBA00022598"/>
    </source>
</evidence>
<evidence type="ECO:0000256" key="6">
    <source>
        <dbReference type="ARBA" id="ARBA00025295"/>
    </source>
</evidence>
<name>A0AAE3IJB2_9FIRM</name>
<dbReference type="GO" id="GO:0005524">
    <property type="term" value="F:ATP binding"/>
    <property type="evidence" value="ECO:0007669"/>
    <property type="project" value="UniProtKB-KW"/>
</dbReference>
<keyword evidence="3 8" id="KW-0547">Nucleotide-binding</keyword>
<keyword evidence="5 8" id="KW-0648">Protein biosynthesis</keyword>
<evidence type="ECO:0000256" key="5">
    <source>
        <dbReference type="ARBA" id="ARBA00022917"/>
    </source>
</evidence>
<dbReference type="NCBIfam" id="TIGR00132">
    <property type="entry name" value="gatA"/>
    <property type="match status" value="1"/>
</dbReference>
<comment type="caution">
    <text evidence="10">The sequence shown here is derived from an EMBL/GenBank/DDBJ whole genome shotgun (WGS) entry which is preliminary data.</text>
</comment>
<evidence type="ECO:0000313" key="11">
    <source>
        <dbReference type="Proteomes" id="UP001208131"/>
    </source>
</evidence>
<dbReference type="RefSeq" id="WP_267301472.1">
    <property type="nucleotide sequence ID" value="NZ_JAOQJZ010000010.1"/>
</dbReference>
<evidence type="ECO:0000256" key="3">
    <source>
        <dbReference type="ARBA" id="ARBA00022741"/>
    </source>
</evidence>